<dbReference type="PROSITE" id="PS51421">
    <property type="entry name" value="RAS"/>
    <property type="match status" value="1"/>
</dbReference>
<accession>A0A8J2SZ95</accession>
<evidence type="ECO:0000313" key="3">
    <source>
        <dbReference type="EMBL" id="CAH0378680.1"/>
    </source>
</evidence>
<dbReference type="PROSITE" id="PS51419">
    <property type="entry name" value="RAB"/>
    <property type="match status" value="1"/>
</dbReference>
<dbReference type="OrthoDB" id="265044at2759"/>
<dbReference type="GO" id="GO:0005525">
    <property type="term" value="F:GTP binding"/>
    <property type="evidence" value="ECO:0007669"/>
    <property type="project" value="UniProtKB-KW"/>
</dbReference>
<keyword evidence="4" id="KW-1185">Reference proteome</keyword>
<protein>
    <recommendedName>
        <fullName evidence="5">Intraflagellar transport protein 27 homolog</fullName>
    </recommendedName>
</protein>
<dbReference type="FunFam" id="3.40.50.300:FF:001447">
    <property type="entry name" value="Ras-related protein Rab-1B"/>
    <property type="match status" value="1"/>
</dbReference>
<dbReference type="InterPro" id="IPR001806">
    <property type="entry name" value="Small_GTPase"/>
</dbReference>
<proteinExistence type="predicted"/>
<gene>
    <name evidence="3" type="ORF">PECAL_6P02760</name>
</gene>
<evidence type="ECO:0000256" key="2">
    <source>
        <dbReference type="ARBA" id="ARBA00023134"/>
    </source>
</evidence>
<dbReference type="PROSITE" id="PS51420">
    <property type="entry name" value="RHO"/>
    <property type="match status" value="1"/>
</dbReference>
<dbReference type="Gene3D" id="3.40.50.300">
    <property type="entry name" value="P-loop containing nucleotide triphosphate hydrolases"/>
    <property type="match status" value="1"/>
</dbReference>
<dbReference type="InterPro" id="IPR050227">
    <property type="entry name" value="Rab"/>
</dbReference>
<evidence type="ECO:0000313" key="4">
    <source>
        <dbReference type="Proteomes" id="UP000789595"/>
    </source>
</evidence>
<evidence type="ECO:0008006" key="5">
    <source>
        <dbReference type="Google" id="ProtNLM"/>
    </source>
</evidence>
<dbReference type="PRINTS" id="PR00449">
    <property type="entry name" value="RASTRNSFRMNG"/>
</dbReference>
<dbReference type="SMART" id="SM00175">
    <property type="entry name" value="RAB"/>
    <property type="match status" value="1"/>
</dbReference>
<organism evidence="3 4">
    <name type="scientific">Pelagomonas calceolata</name>
    <dbReference type="NCBI Taxonomy" id="35677"/>
    <lineage>
        <taxon>Eukaryota</taxon>
        <taxon>Sar</taxon>
        <taxon>Stramenopiles</taxon>
        <taxon>Ochrophyta</taxon>
        <taxon>Pelagophyceae</taxon>
        <taxon>Pelagomonadales</taxon>
        <taxon>Pelagomonadaceae</taxon>
        <taxon>Pelagomonas</taxon>
    </lineage>
</organism>
<sequence length="223" mass="25042">MAAVGEEKGEDAPVEAQKWEVPEPMESCLRSMETTHRTILMLRCKVVVVGDATVGKSALISMFHSGGASYPKQYVMTSWVDFRVKQVDIPDTSTAVELYLFDCAGDPVFNQVEENASQYDQAGFLFVVYDVTKEDSFASCAKWIQGVRKGREDRLPGVLVANKIDLEERRVVDEQRGRDFAKENGLVYFETSALQGNYEGPFRHVAMEFAKKYEETVARAEDA</sequence>
<dbReference type="InterPro" id="IPR027417">
    <property type="entry name" value="P-loop_NTPase"/>
</dbReference>
<dbReference type="SMART" id="SM00174">
    <property type="entry name" value="RHO"/>
    <property type="match status" value="1"/>
</dbReference>
<evidence type="ECO:0000256" key="1">
    <source>
        <dbReference type="ARBA" id="ARBA00022741"/>
    </source>
</evidence>
<dbReference type="Pfam" id="PF00071">
    <property type="entry name" value="Ras"/>
    <property type="match status" value="1"/>
</dbReference>
<dbReference type="NCBIfam" id="TIGR00231">
    <property type="entry name" value="small_GTP"/>
    <property type="match status" value="1"/>
</dbReference>
<name>A0A8J2SZ95_9STRA</name>
<dbReference type="PANTHER" id="PTHR47977">
    <property type="entry name" value="RAS-RELATED PROTEIN RAB"/>
    <property type="match status" value="1"/>
</dbReference>
<dbReference type="AlphaFoldDB" id="A0A8J2SZ95"/>
<dbReference type="EMBL" id="CAKKNE010000006">
    <property type="protein sequence ID" value="CAH0378680.1"/>
    <property type="molecule type" value="Genomic_DNA"/>
</dbReference>
<dbReference type="GO" id="GO:0003924">
    <property type="term" value="F:GTPase activity"/>
    <property type="evidence" value="ECO:0007669"/>
    <property type="project" value="InterPro"/>
</dbReference>
<dbReference type="SUPFAM" id="SSF52540">
    <property type="entry name" value="P-loop containing nucleoside triphosphate hydrolases"/>
    <property type="match status" value="1"/>
</dbReference>
<comment type="caution">
    <text evidence="3">The sequence shown here is derived from an EMBL/GenBank/DDBJ whole genome shotgun (WGS) entry which is preliminary data.</text>
</comment>
<reference evidence="3" key="1">
    <citation type="submission" date="2021-11" db="EMBL/GenBank/DDBJ databases">
        <authorList>
            <consortium name="Genoscope - CEA"/>
            <person name="William W."/>
        </authorList>
    </citation>
    <scope>NUCLEOTIDE SEQUENCE</scope>
</reference>
<dbReference type="Proteomes" id="UP000789595">
    <property type="component" value="Unassembled WGS sequence"/>
</dbReference>
<dbReference type="InterPro" id="IPR005225">
    <property type="entry name" value="Small_GTP-bd"/>
</dbReference>
<keyword evidence="1" id="KW-0547">Nucleotide-binding</keyword>
<dbReference type="SMART" id="SM00173">
    <property type="entry name" value="RAS"/>
    <property type="match status" value="1"/>
</dbReference>
<keyword evidence="2" id="KW-0342">GTP-binding</keyword>